<evidence type="ECO:0000313" key="1">
    <source>
        <dbReference type="EMBL" id="QJI02163.1"/>
    </source>
</evidence>
<dbReference type="AlphaFoldDB" id="A0A6M3XWH0"/>
<proteinExistence type="predicted"/>
<dbReference type="EMBL" id="MT144979">
    <property type="protein sequence ID" value="QJI02163.1"/>
    <property type="molecule type" value="Genomic_DNA"/>
</dbReference>
<accession>A0A6M3XWH0</accession>
<sequence>MYVPLIEKTVKVVIHRLDRSATWAVDPPGADYSAGYDPILREPVISRVAGVRTIPRVELAEVKISCQVETQRMEQLRFTFGGDAPVTDIAFVLDRRTLRRMSLLDAATGKCLLQRGDRISRLEKRSGSVILPYQASPYTEVRDDSLFIYEVRPRSWGFGRDGYNLEIIYTYKRQPATM</sequence>
<name>A0A6M3XWH0_9ZZZZ</name>
<organism evidence="1">
    <name type="scientific">viral metagenome</name>
    <dbReference type="NCBI Taxonomy" id="1070528"/>
    <lineage>
        <taxon>unclassified sequences</taxon>
        <taxon>metagenomes</taxon>
        <taxon>organismal metagenomes</taxon>
    </lineage>
</organism>
<reference evidence="1" key="1">
    <citation type="submission" date="2020-03" db="EMBL/GenBank/DDBJ databases">
        <title>The deep terrestrial virosphere.</title>
        <authorList>
            <person name="Holmfeldt K."/>
            <person name="Nilsson E."/>
            <person name="Simone D."/>
            <person name="Lopez-Fernandez M."/>
            <person name="Wu X."/>
            <person name="de Brujin I."/>
            <person name="Lundin D."/>
            <person name="Andersson A."/>
            <person name="Bertilsson S."/>
            <person name="Dopson M."/>
        </authorList>
    </citation>
    <scope>NUCLEOTIDE SEQUENCE</scope>
    <source>
        <strain evidence="1">TM448B02983</strain>
    </source>
</reference>
<protein>
    <submittedName>
        <fullName evidence="1">Uncharacterized protein</fullName>
    </submittedName>
</protein>
<gene>
    <name evidence="1" type="ORF">TM448B02983_0004</name>
</gene>